<feature type="domain" description="EAL" evidence="1">
    <location>
        <begin position="158"/>
        <end position="410"/>
    </location>
</feature>
<dbReference type="Pfam" id="PF00990">
    <property type="entry name" value="GGDEF"/>
    <property type="match status" value="1"/>
</dbReference>
<evidence type="ECO:0008006" key="5">
    <source>
        <dbReference type="Google" id="ProtNLM"/>
    </source>
</evidence>
<dbReference type="EMBL" id="BAABJY010000002">
    <property type="protein sequence ID" value="GAA4869241.1"/>
    <property type="molecule type" value="Genomic_DNA"/>
</dbReference>
<dbReference type="Pfam" id="PF00563">
    <property type="entry name" value="EAL"/>
    <property type="match status" value="1"/>
</dbReference>
<dbReference type="InterPro" id="IPR000160">
    <property type="entry name" value="GGDEF_dom"/>
</dbReference>
<evidence type="ECO:0000259" key="2">
    <source>
        <dbReference type="PROSITE" id="PS50887"/>
    </source>
</evidence>
<dbReference type="InterPro" id="IPR043128">
    <property type="entry name" value="Rev_trsase/Diguanyl_cyclase"/>
</dbReference>
<name>A0ABP9E5S7_9GAMM</name>
<keyword evidence="4" id="KW-1185">Reference proteome</keyword>
<dbReference type="Gene3D" id="3.30.70.270">
    <property type="match status" value="1"/>
</dbReference>
<protein>
    <recommendedName>
        <fullName evidence="5">GGDEF domain-containing protein</fullName>
    </recommendedName>
</protein>
<proteinExistence type="predicted"/>
<dbReference type="InterPro" id="IPR029787">
    <property type="entry name" value="Nucleotide_cyclase"/>
</dbReference>
<dbReference type="PROSITE" id="PS50883">
    <property type="entry name" value="EAL"/>
    <property type="match status" value="1"/>
</dbReference>
<dbReference type="Proteomes" id="UP001501323">
    <property type="component" value="Unassembled WGS sequence"/>
</dbReference>
<organism evidence="3 4">
    <name type="scientific">Luteimonas vadosa</name>
    <dbReference type="NCBI Taxonomy" id="1165507"/>
    <lineage>
        <taxon>Bacteria</taxon>
        <taxon>Pseudomonadati</taxon>
        <taxon>Pseudomonadota</taxon>
        <taxon>Gammaproteobacteria</taxon>
        <taxon>Lysobacterales</taxon>
        <taxon>Lysobacteraceae</taxon>
        <taxon>Luteimonas</taxon>
    </lineage>
</organism>
<dbReference type="InterPro" id="IPR050706">
    <property type="entry name" value="Cyclic-di-GMP_PDE-like"/>
</dbReference>
<dbReference type="Gene3D" id="3.20.20.450">
    <property type="entry name" value="EAL domain"/>
    <property type="match status" value="1"/>
</dbReference>
<evidence type="ECO:0000313" key="3">
    <source>
        <dbReference type="EMBL" id="GAA4869241.1"/>
    </source>
</evidence>
<dbReference type="SUPFAM" id="SSF55073">
    <property type="entry name" value="Nucleotide cyclase"/>
    <property type="match status" value="1"/>
</dbReference>
<comment type="caution">
    <text evidence="3">The sequence shown here is derived from an EMBL/GenBank/DDBJ whole genome shotgun (WGS) entry which is preliminary data.</text>
</comment>
<evidence type="ECO:0000313" key="4">
    <source>
        <dbReference type="Proteomes" id="UP001501323"/>
    </source>
</evidence>
<dbReference type="CDD" id="cd01948">
    <property type="entry name" value="EAL"/>
    <property type="match status" value="1"/>
</dbReference>
<feature type="domain" description="GGDEF" evidence="2">
    <location>
        <begin position="22"/>
        <end position="156"/>
    </location>
</feature>
<gene>
    <name evidence="3" type="ORF">GCM10023332_22260</name>
</gene>
<dbReference type="RefSeq" id="WP_345295555.1">
    <property type="nucleotide sequence ID" value="NZ_BAABJY010000002.1"/>
</dbReference>
<dbReference type="PROSITE" id="PS50887">
    <property type="entry name" value="GGDEF"/>
    <property type="match status" value="1"/>
</dbReference>
<dbReference type="InterPro" id="IPR035919">
    <property type="entry name" value="EAL_sf"/>
</dbReference>
<reference evidence="4" key="1">
    <citation type="journal article" date="2019" name="Int. J. Syst. Evol. Microbiol.">
        <title>The Global Catalogue of Microorganisms (GCM) 10K type strain sequencing project: providing services to taxonomists for standard genome sequencing and annotation.</title>
        <authorList>
            <consortium name="The Broad Institute Genomics Platform"/>
            <consortium name="The Broad Institute Genome Sequencing Center for Infectious Disease"/>
            <person name="Wu L."/>
            <person name="Ma J."/>
        </authorList>
    </citation>
    <scope>NUCLEOTIDE SEQUENCE [LARGE SCALE GENOMIC DNA]</scope>
    <source>
        <strain evidence="4">JCM 18392</strain>
    </source>
</reference>
<evidence type="ECO:0000259" key="1">
    <source>
        <dbReference type="PROSITE" id="PS50883"/>
    </source>
</evidence>
<dbReference type="InterPro" id="IPR001633">
    <property type="entry name" value="EAL_dom"/>
</dbReference>
<sequence length="413" mass="45597">MLNRVDLYERMERARAGGGEASVGGVLVLRMQRLREFEAIFGYAGTERLSQAIDDRLRRALRSVDQMVRIGDCDFVAILPQLHDRQHALLAANKVARVMSEPFEIMGRPARAMVAVGAATWPHDGTDPDTLCLRADEACLHAARQRGRHALYSGSQRCEISHDTLHEAILRNQLQVYLQPIHALHDDALVGFESLARWHDGMDWIPPDLFIPVAEQTGLIDELTQWSINTTLRHCAPVLAANPGLTCSINLSPRAIFEHGIVDQIESSLKIWNVKPSALTVEITETAFIEDADFLSDVLGELHALGVGIAIDDYGTGFSSLGYLRQFPMTELKIDRSFVLDITQNTRSEQLVAAMIDLAHRLDATVVAEGVEDADSLAVLRRLGCDWYQGYYKARPAPADDVLAGIGEQAVAG</sequence>
<dbReference type="PANTHER" id="PTHR33121:SF70">
    <property type="entry name" value="SIGNALING PROTEIN YKOW"/>
    <property type="match status" value="1"/>
</dbReference>
<dbReference type="PANTHER" id="PTHR33121">
    <property type="entry name" value="CYCLIC DI-GMP PHOSPHODIESTERASE PDEF"/>
    <property type="match status" value="1"/>
</dbReference>
<dbReference type="SMART" id="SM00267">
    <property type="entry name" value="GGDEF"/>
    <property type="match status" value="1"/>
</dbReference>
<dbReference type="SUPFAM" id="SSF141868">
    <property type="entry name" value="EAL domain-like"/>
    <property type="match status" value="1"/>
</dbReference>
<dbReference type="SMART" id="SM00052">
    <property type="entry name" value="EAL"/>
    <property type="match status" value="1"/>
</dbReference>
<accession>A0ABP9E5S7</accession>